<name>A0A0A7LBE0_9ARCH</name>
<dbReference type="Proteomes" id="UP000030787">
    <property type="component" value="Chromosome"/>
</dbReference>
<dbReference type="KEGG" id="mear:Mpt1_c05870"/>
<dbReference type="GeneID" id="24818252"/>
<reference evidence="1 2" key="1">
    <citation type="journal article" date="2014" name="Appl. Environ. Microbiol.">
        <title>Comparative Genome Analysis of 'Candidatus Methanoplasma termitum' Indicates a New Mode of Energy Metabolism in the Seventh Order of Methanogens.</title>
        <authorList>
            <person name="Lang K."/>
            <person name="Schuldes J."/>
            <person name="Klingl A."/>
            <person name="Poehlein A."/>
            <person name="Daniel R."/>
            <person name="Brune A."/>
        </authorList>
    </citation>
    <scope>NUCLEOTIDE SEQUENCE [LARGE SCALE GENOMIC DNA]</scope>
    <source>
        <strain evidence="2">Mpt1</strain>
    </source>
</reference>
<evidence type="ECO:0000313" key="1">
    <source>
        <dbReference type="EMBL" id="AIZ56475.1"/>
    </source>
</evidence>
<accession>A0A0A7LBE0</accession>
<keyword evidence="2" id="KW-1185">Reference proteome</keyword>
<proteinExistence type="predicted"/>
<dbReference type="HOGENOM" id="CLU_1912243_0_0_2"/>
<dbReference type="RefSeq" id="WP_148305812.1">
    <property type="nucleotide sequence ID" value="NZ_CP010070.1"/>
</dbReference>
<gene>
    <name evidence="1" type="ORF">Mpt1_c05870</name>
</gene>
<dbReference type="AlphaFoldDB" id="A0A0A7LBE0"/>
<dbReference type="STRING" id="1577791.Mpt1_c05870"/>
<sequence length="132" mass="14435">MIEFTLSRVMLIVCGVAILAAIAVPIQSFYDVSYDSSMEDTADHISFILDEFWASNADTMTIRGWEILPSSDCSIEIEGHKLTVLLGDRTYHAMIAENMDKIVIGYGDVVTISKNEPSAAKNLGSNDIDATV</sequence>
<organism evidence="1 2">
    <name type="scientific">Candidatus Methanoplasma termitum</name>
    <dbReference type="NCBI Taxonomy" id="1577791"/>
    <lineage>
        <taxon>Archaea</taxon>
        <taxon>Methanobacteriati</taxon>
        <taxon>Thermoplasmatota</taxon>
        <taxon>Thermoplasmata</taxon>
        <taxon>Methanomassiliicoccales</taxon>
        <taxon>Methanomassiliicoccaceae</taxon>
        <taxon>Candidatus Methanoplasma</taxon>
    </lineage>
</organism>
<evidence type="ECO:0000313" key="2">
    <source>
        <dbReference type="Proteomes" id="UP000030787"/>
    </source>
</evidence>
<dbReference type="EMBL" id="CP010070">
    <property type="protein sequence ID" value="AIZ56475.1"/>
    <property type="molecule type" value="Genomic_DNA"/>
</dbReference>
<protein>
    <submittedName>
        <fullName evidence="1">Uncharacterized protein</fullName>
    </submittedName>
</protein>